<gene>
    <name evidence="3" type="ORF">RED65_04270</name>
</gene>
<name>Q1N1S1_9GAMM</name>
<comment type="caution">
    <text evidence="3">The sequence shown here is derived from an EMBL/GenBank/DDBJ whole genome shotgun (WGS) entry which is preliminary data.</text>
</comment>
<feature type="transmembrane region" description="Helical" evidence="1">
    <location>
        <begin position="160"/>
        <end position="179"/>
    </location>
</feature>
<protein>
    <recommendedName>
        <fullName evidence="2">CWH43-like N-terminal domain-containing protein</fullName>
    </recommendedName>
</protein>
<dbReference type="InterPro" id="IPR019402">
    <property type="entry name" value="CWH43_N"/>
</dbReference>
<keyword evidence="1" id="KW-0472">Membrane</keyword>
<keyword evidence="4" id="KW-1185">Reference proteome</keyword>
<evidence type="ECO:0000259" key="2">
    <source>
        <dbReference type="Pfam" id="PF10277"/>
    </source>
</evidence>
<evidence type="ECO:0000256" key="1">
    <source>
        <dbReference type="SAM" id="Phobius"/>
    </source>
</evidence>
<dbReference type="Proteomes" id="UP000004263">
    <property type="component" value="Unassembled WGS sequence"/>
</dbReference>
<feature type="domain" description="CWH43-like N-terminal" evidence="2">
    <location>
        <begin position="7"/>
        <end position="210"/>
    </location>
</feature>
<organism evidence="3 4">
    <name type="scientific">Bermanella marisrubri</name>
    <dbReference type="NCBI Taxonomy" id="207949"/>
    <lineage>
        <taxon>Bacteria</taxon>
        <taxon>Pseudomonadati</taxon>
        <taxon>Pseudomonadota</taxon>
        <taxon>Gammaproteobacteria</taxon>
        <taxon>Oceanospirillales</taxon>
        <taxon>Oceanospirillaceae</taxon>
        <taxon>Bermanella</taxon>
    </lineage>
</organism>
<dbReference type="EMBL" id="AAQH01000009">
    <property type="protein sequence ID" value="EAT12210.1"/>
    <property type="molecule type" value="Genomic_DNA"/>
</dbReference>
<keyword evidence="1" id="KW-0812">Transmembrane</keyword>
<keyword evidence="1" id="KW-1133">Transmembrane helix</keyword>
<dbReference type="RefSeq" id="WP_007016306.1">
    <property type="nucleotide sequence ID" value="NZ_AAQH01000009.1"/>
</dbReference>
<feature type="transmembrane region" description="Helical" evidence="1">
    <location>
        <begin position="185"/>
        <end position="206"/>
    </location>
</feature>
<dbReference type="HOGENOM" id="CLU_1244834_0_0_6"/>
<proteinExistence type="predicted"/>
<feature type="transmembrane region" description="Helical" evidence="1">
    <location>
        <begin position="124"/>
        <end position="148"/>
    </location>
</feature>
<sequence>MRSLTGIPLICLLLSQGTIIISYLISIQFDRPKVETCNPFLQGCLNITDAGIYGLEGFVFRGGMIAACAFFIVWWLMNHDFSLGLPKWFNRLKTAMGILGSILLIGSTAVLIPPRSAIPWDEHIFFATFFFLITFVAQALDLAGHYLFRAEKQVLTVPLKIKWICVLMQGIMIASVFVLRELDTGDWIGNAIEWWLALLIGIYYASNHGEWKRKLRISQ</sequence>
<feature type="transmembrane region" description="Helical" evidence="1">
    <location>
        <begin position="58"/>
        <end position="77"/>
    </location>
</feature>
<evidence type="ECO:0000313" key="3">
    <source>
        <dbReference type="EMBL" id="EAT12210.1"/>
    </source>
</evidence>
<dbReference type="Pfam" id="PF10277">
    <property type="entry name" value="Frag1"/>
    <property type="match status" value="1"/>
</dbReference>
<dbReference type="OrthoDB" id="9180406at2"/>
<feature type="transmembrane region" description="Helical" evidence="1">
    <location>
        <begin position="7"/>
        <end position="25"/>
    </location>
</feature>
<accession>Q1N1S1</accession>
<feature type="transmembrane region" description="Helical" evidence="1">
    <location>
        <begin position="89"/>
        <end position="112"/>
    </location>
</feature>
<dbReference type="AlphaFoldDB" id="Q1N1S1"/>
<reference evidence="3 4" key="1">
    <citation type="submission" date="2006-03" db="EMBL/GenBank/DDBJ databases">
        <authorList>
            <person name="Pinhassi J."/>
            <person name="Pedros-Alio C."/>
            <person name="Ferriera S."/>
            <person name="Johnson J."/>
            <person name="Kravitz S."/>
            <person name="Halpern A."/>
            <person name="Remington K."/>
            <person name="Beeson K."/>
            <person name="Tran B."/>
            <person name="Rogers Y.-H."/>
            <person name="Friedman R."/>
            <person name="Venter J.C."/>
        </authorList>
    </citation>
    <scope>NUCLEOTIDE SEQUENCE [LARGE SCALE GENOMIC DNA]</scope>
    <source>
        <strain evidence="3 4">RED65</strain>
    </source>
</reference>
<evidence type="ECO:0000313" key="4">
    <source>
        <dbReference type="Proteomes" id="UP000004263"/>
    </source>
</evidence>